<protein>
    <submittedName>
        <fullName evidence="1">DNA replication ATPase</fullName>
    </submittedName>
</protein>
<proteinExistence type="predicted"/>
<dbReference type="InterPro" id="IPR027417">
    <property type="entry name" value="P-loop_NTPase"/>
</dbReference>
<sequence length="325" mass="35059">MQISELQPSLVKQFAAIIDRHQLGQAYVFSGVAGTGKAQLAEWIALRLFCQNVQNDQPCMQCPECQRILSHNHPDVVVLATEARSLKVDDVRGLKAELTKSGVEGQQRVFVIQQAEKMTPGAANSLLKFYEEPVAGATIILTTTAKNQLLPTILSRAQIINFPDPPVASIQAQLETAGVDKKSAALAVKLTADVAQAQAMVADGEFQSRVQAVLNLAAQLANRDASAFVSVQASLLPTAKALPEQNQVLALLALVYEDAMNRHFEVDSQPAFVGEAVVKQLSWLSSKVLTKSLQAILAAQVRLRQNVTFQSATEALILQLLAAES</sequence>
<comment type="caution">
    <text evidence="1">The sequence shown here is derived from an EMBL/GenBank/DDBJ whole genome shotgun (WGS) entry which is preliminary data.</text>
</comment>
<gene>
    <name evidence="1" type="ORF">FD01_GL002483</name>
</gene>
<reference evidence="1 2" key="1">
    <citation type="journal article" date="2015" name="Genome Announc.">
        <title>Expanding the biotechnology potential of lactobacilli through comparative genomics of 213 strains and associated genera.</title>
        <authorList>
            <person name="Sun Z."/>
            <person name="Harris H.M."/>
            <person name="McCann A."/>
            <person name="Guo C."/>
            <person name="Argimon S."/>
            <person name="Zhang W."/>
            <person name="Yang X."/>
            <person name="Jeffery I.B."/>
            <person name="Cooney J.C."/>
            <person name="Kagawa T.F."/>
            <person name="Liu W."/>
            <person name="Song Y."/>
            <person name="Salvetti E."/>
            <person name="Wrobel A."/>
            <person name="Rasinkangas P."/>
            <person name="Parkhill J."/>
            <person name="Rea M.C."/>
            <person name="O'Sullivan O."/>
            <person name="Ritari J."/>
            <person name="Douillard F.P."/>
            <person name="Paul Ross R."/>
            <person name="Yang R."/>
            <person name="Briner A.E."/>
            <person name="Felis G.E."/>
            <person name="de Vos W.M."/>
            <person name="Barrangou R."/>
            <person name="Klaenhammer T.R."/>
            <person name="Caufield P.W."/>
            <person name="Cui Y."/>
            <person name="Zhang H."/>
            <person name="O'Toole P.W."/>
        </authorList>
    </citation>
    <scope>NUCLEOTIDE SEQUENCE [LARGE SCALE GENOMIC DNA]</scope>
    <source>
        <strain evidence="1 2">DSM 13343</strain>
    </source>
</reference>
<dbReference type="NCBIfam" id="TIGR00678">
    <property type="entry name" value="holB"/>
    <property type="match status" value="1"/>
</dbReference>
<dbReference type="InterPro" id="IPR004622">
    <property type="entry name" value="DNA_pol_HolB"/>
</dbReference>
<dbReference type="InterPro" id="IPR050238">
    <property type="entry name" value="DNA_Rep/Repair_Clamp_Loader"/>
</dbReference>
<dbReference type="PATRIC" id="fig|1423769.4.peg.2682"/>
<evidence type="ECO:0000313" key="1">
    <source>
        <dbReference type="EMBL" id="KRL39581.1"/>
    </source>
</evidence>
<dbReference type="GO" id="GO:0006261">
    <property type="term" value="P:DNA-templated DNA replication"/>
    <property type="evidence" value="ECO:0007669"/>
    <property type="project" value="TreeGrafter"/>
</dbReference>
<name>A0A0R1Q4R2_9LACO</name>
<dbReference type="Gene3D" id="3.40.50.300">
    <property type="entry name" value="P-loop containing nucleotide triphosphate hydrolases"/>
    <property type="match status" value="1"/>
</dbReference>
<keyword evidence="2" id="KW-1185">Reference proteome</keyword>
<dbReference type="GO" id="GO:0008408">
    <property type="term" value="F:3'-5' exonuclease activity"/>
    <property type="evidence" value="ECO:0007669"/>
    <property type="project" value="InterPro"/>
</dbReference>
<dbReference type="OrthoDB" id="9810148at2"/>
<dbReference type="Proteomes" id="UP000051790">
    <property type="component" value="Unassembled WGS sequence"/>
</dbReference>
<dbReference type="PANTHER" id="PTHR11669">
    <property type="entry name" value="REPLICATION FACTOR C / DNA POLYMERASE III GAMMA-TAU SUBUNIT"/>
    <property type="match status" value="1"/>
</dbReference>
<dbReference type="SUPFAM" id="SSF52540">
    <property type="entry name" value="P-loop containing nucleoside triphosphate hydrolases"/>
    <property type="match status" value="1"/>
</dbReference>
<dbReference type="Pfam" id="PF13177">
    <property type="entry name" value="DNA_pol3_delta2"/>
    <property type="match status" value="1"/>
</dbReference>
<dbReference type="GO" id="GO:0003887">
    <property type="term" value="F:DNA-directed DNA polymerase activity"/>
    <property type="evidence" value="ECO:0007669"/>
    <property type="project" value="InterPro"/>
</dbReference>
<evidence type="ECO:0000313" key="2">
    <source>
        <dbReference type="Proteomes" id="UP000051790"/>
    </source>
</evidence>
<dbReference type="AlphaFoldDB" id="A0A0R1Q4R2"/>
<dbReference type="RefSeq" id="WP_056964913.1">
    <property type="nucleotide sequence ID" value="NZ_AZEU01000292.1"/>
</dbReference>
<dbReference type="PANTHER" id="PTHR11669:SF8">
    <property type="entry name" value="DNA POLYMERASE III SUBUNIT DELTA"/>
    <property type="match status" value="1"/>
</dbReference>
<accession>A0A0R1Q4R2</accession>
<organism evidence="1 2">
    <name type="scientific">Lacticaseibacillus manihotivorans DSM 13343 = JCM 12514</name>
    <dbReference type="NCBI Taxonomy" id="1423769"/>
    <lineage>
        <taxon>Bacteria</taxon>
        <taxon>Bacillati</taxon>
        <taxon>Bacillota</taxon>
        <taxon>Bacilli</taxon>
        <taxon>Lactobacillales</taxon>
        <taxon>Lactobacillaceae</taxon>
        <taxon>Lacticaseibacillus</taxon>
    </lineage>
</organism>
<dbReference type="EMBL" id="AZEU01000292">
    <property type="protein sequence ID" value="KRL39581.1"/>
    <property type="molecule type" value="Genomic_DNA"/>
</dbReference>